<dbReference type="EMBL" id="KL367488">
    <property type="protein sequence ID" value="KFD70349.1"/>
    <property type="molecule type" value="Genomic_DNA"/>
</dbReference>
<evidence type="ECO:0000313" key="2">
    <source>
        <dbReference type="EMBL" id="KFD52206.1"/>
    </source>
</evidence>
<dbReference type="EMBL" id="KL363230">
    <property type="protein sequence ID" value="KFD52206.1"/>
    <property type="molecule type" value="Genomic_DNA"/>
</dbReference>
<dbReference type="Gene3D" id="3.40.50.300">
    <property type="entry name" value="P-loop containing nucleotide triphosphate hydrolases"/>
    <property type="match status" value="3"/>
</dbReference>
<evidence type="ECO:0000259" key="1">
    <source>
        <dbReference type="PROSITE" id="PS50234"/>
    </source>
</evidence>
<feature type="non-terminal residue" evidence="3">
    <location>
        <position position="1499"/>
    </location>
</feature>
<evidence type="ECO:0000313" key="3">
    <source>
        <dbReference type="EMBL" id="KFD70349.1"/>
    </source>
</evidence>
<dbReference type="SUPFAM" id="SSF52540">
    <property type="entry name" value="P-loop containing nucleoside triphosphate hydrolases"/>
    <property type="match status" value="3"/>
</dbReference>
<dbReference type="InterPro" id="IPR011704">
    <property type="entry name" value="ATPase_dyneun-rel_AAA"/>
</dbReference>
<reference evidence="3 4" key="1">
    <citation type="journal article" date="2014" name="Nat. Genet.">
        <title>Genome and transcriptome of the porcine whipworm Trichuris suis.</title>
        <authorList>
            <person name="Jex A.R."/>
            <person name="Nejsum P."/>
            <person name="Schwarz E.M."/>
            <person name="Hu L."/>
            <person name="Young N.D."/>
            <person name="Hall R.S."/>
            <person name="Korhonen P.K."/>
            <person name="Liao S."/>
            <person name="Thamsborg S."/>
            <person name="Xia J."/>
            <person name="Xu P."/>
            <person name="Wang S."/>
            <person name="Scheerlinck J.P."/>
            <person name="Hofmann A."/>
            <person name="Sternberg P.W."/>
            <person name="Wang J."/>
            <person name="Gasser R.B."/>
        </authorList>
    </citation>
    <scope>NUCLEOTIDE SEQUENCE [LARGE SCALE GENOMIC DNA]</scope>
    <source>
        <strain evidence="3">DCEP-RM93F</strain>
        <strain evidence="2">DCEP-RM93M</strain>
    </source>
</reference>
<dbReference type="Proteomes" id="UP000030764">
    <property type="component" value="Unassembled WGS sequence"/>
</dbReference>
<name>A0A085NLK3_9BILA</name>
<dbReference type="PROSITE" id="PS50234">
    <property type="entry name" value="VWFA"/>
    <property type="match status" value="1"/>
</dbReference>
<dbReference type="InterPro" id="IPR002035">
    <property type="entry name" value="VWF_A"/>
</dbReference>
<dbReference type="InterPro" id="IPR039891">
    <property type="entry name" value="VWA8"/>
</dbReference>
<dbReference type="Gene3D" id="3.40.50.410">
    <property type="entry name" value="von Willebrand factor, type A domain"/>
    <property type="match status" value="1"/>
</dbReference>
<dbReference type="SMART" id="SM00382">
    <property type="entry name" value="AAA"/>
    <property type="match status" value="2"/>
</dbReference>
<dbReference type="GO" id="GO:0005737">
    <property type="term" value="C:cytoplasm"/>
    <property type="evidence" value="ECO:0007669"/>
    <property type="project" value="TreeGrafter"/>
</dbReference>
<dbReference type="SUPFAM" id="SSF53300">
    <property type="entry name" value="vWA-like"/>
    <property type="match status" value="1"/>
</dbReference>
<gene>
    <name evidence="2" type="ORF">M513_06919</name>
    <name evidence="3" type="ORF">M514_06919</name>
</gene>
<dbReference type="PANTHER" id="PTHR21610:SF9">
    <property type="entry name" value="VON WILLEBRAND FACTOR A DOMAIN-CONTAINING PROTEIN 8"/>
    <property type="match status" value="1"/>
</dbReference>
<dbReference type="GO" id="GO:0016887">
    <property type="term" value="F:ATP hydrolysis activity"/>
    <property type="evidence" value="ECO:0007669"/>
    <property type="project" value="InterPro"/>
</dbReference>
<dbReference type="InterPro" id="IPR036465">
    <property type="entry name" value="vWFA_dom_sf"/>
</dbReference>
<organism evidence="3">
    <name type="scientific">Trichuris suis</name>
    <name type="common">pig whipworm</name>
    <dbReference type="NCBI Taxonomy" id="68888"/>
    <lineage>
        <taxon>Eukaryota</taxon>
        <taxon>Metazoa</taxon>
        <taxon>Ecdysozoa</taxon>
        <taxon>Nematoda</taxon>
        <taxon>Enoplea</taxon>
        <taxon>Dorylaimia</taxon>
        <taxon>Trichinellida</taxon>
        <taxon>Trichuridae</taxon>
        <taxon>Trichuris</taxon>
    </lineage>
</organism>
<dbReference type="InterPro" id="IPR027417">
    <property type="entry name" value="P-loop_NTPase"/>
</dbReference>
<sequence>MGSLDIPVMDLKYLDEIHYIFQNADYVMLQHLRSIRRLLYDVFAGQRRLSTASPYYGSLRIGEVVKPISKPRNPEFVPLGYGKTSYDRNAILDLQWLMKKDCINQDAYLLGQPGRRRRDLVMLYLELSEQEYEYLAISRDTTEADIKQRREIFSGNAHYVDQAAVRAALKGRFLILDGVEQAERNVLPIVNNLLENREMQLEDGRLLVSSRRYNALLEKHSEDELQKLGICKVDDRFRVVALGLPVSRYRGHSLDPPLRSRFQARHVALPRFQDLFNHYSMTYSSIPIEKLSRFLAFVYAILSEESSQLQFPDFPFDHIDHLTQLWHDCPSLTAENLLQFSYPLASSSDAPRPLLDLCKAFDLRCGKQSLSAFEPIKEISISGPADDRRASVQLSVYNTPCNLTVRAGNLNYESVECGTTEYVSTMHFEHALTAMTMAHRLHDFCLLGQRGCGKSTLIERFARLFNYEVVSLMLYEDMNSRDLLQQRRMKPNGDTVWENSPLVNAALNGYLCILDGIHALHYSALNVLQRLIHDRELTLCDGCRLMSQERFQLLQGKTGLSAEELNHKNIFAIHPSFRIVATAEPSQEADSFRSFLTPEVLALFLFIQVDSLNAEEEKQLLLKKFSGSCKEAVDKLLRLRSTLHKCKEEHMISLASSLSSRQLLRMLKRLERFPSDSIPNLVHKTCLSRFLPKLTQESLSRYMVDAGISEKSAYSSRSEACVQDNVLQIGNTHINLEPSSDHALIPDIVFYDSPQHVRVMEDMLKDYILGEHLLLMGNQGVGKNKIADRFLQLLGKPRQYIQLHRSLSLNAERMHILSWTFVLQRYNGTIAHGTNDSSRWRSSLRRLTAGFRGSFRWFASQLYWAKLFQVKAAKYGHVLVVDEADKAPTNVICILRTLLENGSMFLPDGPTADDESPKDIIGMHPKFRMIFLANRPGFPFLGNNFFAVLGDLLACHAIDNPDLESELEMLRHYGSNVSEAVLVKLTAAFSELRALADSGSLEYPYSTRELVRQSFVTCTYQSCLAAIISRFIFIYPGDSLSSAVRNVFDFDRFSPQALQVVTRVLVKHGILEAPKPKTDVSGSFALKFHVAFEKYGKAVRGDYWLTEADTARDLFIEKFDFDLSKLSSPKHGQVDPTGNPHVGGSTYAGGTGYPQGFAPPRIKSIVILGGYNTAGLGGVGGPYRLDAGHPVYQLPDHVKEQVPEEIRRKAREVAQRAFKERLREIRMSEFDAETYDSLMNQVGKHVEYLKQVMQGLQARGKERRWVRHQTSGDFDEGKVVEGITGEHNVYRRRLEQQIDDVGYLQRKPKRLRLLVDVSASMYRFNGYDMRLKRSMESCLMLMEALSPFVDRIQYDIIGHSGEQDHISLVTLDHQPRNPKERLDVLKYMVAHSQFCYSGDSTLSAMTKSISELSSCDADERLLIVFSDANLSRYGIAPSEFCRAMSPSNDNVSVYAIFIGSIGDEAIRLRKELPIGRSFVCRETTELPEIVRQILTSSID</sequence>
<proteinExistence type="predicted"/>
<protein>
    <recommendedName>
        <fullName evidence="1">VWFA domain-containing protein</fullName>
    </recommendedName>
</protein>
<dbReference type="Pfam" id="PF07728">
    <property type="entry name" value="AAA_5"/>
    <property type="match status" value="4"/>
</dbReference>
<accession>A0A085NLK3</accession>
<dbReference type="PANTHER" id="PTHR21610">
    <property type="entry name" value="VON WILLEBRAND FACTOR A DOMAIN-CONTAINING PROTEIN 8"/>
    <property type="match status" value="1"/>
</dbReference>
<feature type="domain" description="VWFA" evidence="1">
    <location>
        <begin position="1310"/>
        <end position="1493"/>
    </location>
</feature>
<dbReference type="Proteomes" id="UP000030758">
    <property type="component" value="Unassembled WGS sequence"/>
</dbReference>
<keyword evidence="4" id="KW-1185">Reference proteome</keyword>
<evidence type="ECO:0000313" key="4">
    <source>
        <dbReference type="Proteomes" id="UP000030764"/>
    </source>
</evidence>
<dbReference type="FunFam" id="3.40.50.300:FF:000587">
    <property type="entry name" value="von Willebrand factor A domain containing 8"/>
    <property type="match status" value="1"/>
</dbReference>
<dbReference type="GO" id="GO:0005524">
    <property type="term" value="F:ATP binding"/>
    <property type="evidence" value="ECO:0007669"/>
    <property type="project" value="InterPro"/>
</dbReference>
<dbReference type="SMART" id="SM00327">
    <property type="entry name" value="VWA"/>
    <property type="match status" value="1"/>
</dbReference>
<dbReference type="InterPro" id="IPR003593">
    <property type="entry name" value="AAA+_ATPase"/>
</dbReference>